<keyword evidence="2" id="KW-1185">Reference proteome</keyword>
<sequence>LSLNVLPINMHLGFGIFNRRFNLPESREAVRTVSADIVFLQEEHGEHQSNARRVKDWPTISKYEFLADSMWSDFAYGRN</sequence>
<dbReference type="InterPro" id="IPR036691">
    <property type="entry name" value="Endo/exonu/phosph_ase_sf"/>
</dbReference>
<feature type="non-terminal residue" evidence="1">
    <location>
        <position position="1"/>
    </location>
</feature>
<gene>
    <name evidence="1" type="ORF">RA271_29720</name>
</gene>
<proteinExistence type="predicted"/>
<dbReference type="SUPFAM" id="SSF56219">
    <property type="entry name" value="DNase I-like"/>
    <property type="match status" value="1"/>
</dbReference>
<reference evidence="1 2" key="1">
    <citation type="submission" date="2023-08" db="EMBL/GenBank/DDBJ databases">
        <title>Genomic and mutational analysis of Pseudomonas syringae pv. tagetis EB037 pathogenicity on sunflower.</title>
        <authorList>
            <person name="Maul J.E."/>
        </authorList>
    </citation>
    <scope>NUCLEOTIDE SEQUENCE [LARGE SCALE GENOMIC DNA]</scope>
    <source>
        <strain evidence="1 2">EB037_T1</strain>
    </source>
</reference>
<feature type="non-terminal residue" evidence="1">
    <location>
        <position position="79"/>
    </location>
</feature>
<evidence type="ECO:0000313" key="2">
    <source>
        <dbReference type="Proteomes" id="UP001610657"/>
    </source>
</evidence>
<organism evidence="1 2">
    <name type="scientific">Pseudomonas syringae pv. tagetis</name>
    <dbReference type="NCBI Taxonomy" id="129140"/>
    <lineage>
        <taxon>Bacteria</taxon>
        <taxon>Pseudomonadati</taxon>
        <taxon>Pseudomonadota</taxon>
        <taxon>Gammaproteobacteria</taxon>
        <taxon>Pseudomonadales</taxon>
        <taxon>Pseudomonadaceae</taxon>
        <taxon>Pseudomonas</taxon>
    </lineage>
</organism>
<dbReference type="Proteomes" id="UP001610657">
    <property type="component" value="Unassembled WGS sequence"/>
</dbReference>
<accession>A0ABW7NWQ0</accession>
<protein>
    <submittedName>
        <fullName evidence="1">EEP domain-containing protein</fullName>
    </submittedName>
</protein>
<name>A0ABW7NWQ0_9PSED</name>
<dbReference type="EMBL" id="JAVCQK010000641">
    <property type="protein sequence ID" value="MFH7519280.1"/>
    <property type="molecule type" value="Genomic_DNA"/>
</dbReference>
<evidence type="ECO:0000313" key="1">
    <source>
        <dbReference type="EMBL" id="MFH7519280.1"/>
    </source>
</evidence>
<comment type="caution">
    <text evidence="1">The sequence shown here is derived from an EMBL/GenBank/DDBJ whole genome shotgun (WGS) entry which is preliminary data.</text>
</comment>